<dbReference type="InterPro" id="IPR027304">
    <property type="entry name" value="Trigger_fact/SurA_dom_sf"/>
</dbReference>
<evidence type="ECO:0000313" key="13">
    <source>
        <dbReference type="Proteomes" id="UP000697710"/>
    </source>
</evidence>
<dbReference type="EMBL" id="JAGQHR010000032">
    <property type="protein sequence ID" value="MCA9726466.1"/>
    <property type="molecule type" value="Genomic_DNA"/>
</dbReference>
<dbReference type="SUPFAM" id="SSF109998">
    <property type="entry name" value="Triger factor/SurA peptide-binding domain-like"/>
    <property type="match status" value="1"/>
</dbReference>
<dbReference type="GO" id="GO:0051083">
    <property type="term" value="P:'de novo' cotranslational protein folding"/>
    <property type="evidence" value="ECO:0007669"/>
    <property type="project" value="TreeGrafter"/>
</dbReference>
<dbReference type="PANTHER" id="PTHR30560:SF3">
    <property type="entry name" value="TRIGGER FACTOR-LIKE PROTEIN TIG, CHLOROPLASTIC"/>
    <property type="match status" value="1"/>
</dbReference>
<dbReference type="EC" id="5.2.1.8" evidence="3 9"/>
<dbReference type="SUPFAM" id="SSF54534">
    <property type="entry name" value="FKBP-like"/>
    <property type="match status" value="1"/>
</dbReference>
<keyword evidence="5 9" id="KW-0697">Rotamase</keyword>
<evidence type="ECO:0000256" key="8">
    <source>
        <dbReference type="ARBA" id="ARBA00029986"/>
    </source>
</evidence>
<proteinExistence type="inferred from homology"/>
<dbReference type="GO" id="GO:0051301">
    <property type="term" value="P:cell division"/>
    <property type="evidence" value="ECO:0007669"/>
    <property type="project" value="UniProtKB-KW"/>
</dbReference>
<dbReference type="Pfam" id="PF05697">
    <property type="entry name" value="Trigger_N"/>
    <property type="match status" value="1"/>
</dbReference>
<dbReference type="GO" id="GO:0005737">
    <property type="term" value="C:cytoplasm"/>
    <property type="evidence" value="ECO:0007669"/>
    <property type="project" value="UniProtKB-SubCell"/>
</dbReference>
<evidence type="ECO:0000313" key="12">
    <source>
        <dbReference type="EMBL" id="MCA9726466.1"/>
    </source>
</evidence>
<dbReference type="Gene3D" id="3.30.70.1050">
    <property type="entry name" value="Trigger factor ribosome-binding domain"/>
    <property type="match status" value="1"/>
</dbReference>
<feature type="domain" description="Trigger factor C-terminal" evidence="11">
    <location>
        <begin position="262"/>
        <end position="405"/>
    </location>
</feature>
<name>A0A956LW90_UNCEI</name>
<reference evidence="12" key="2">
    <citation type="journal article" date="2021" name="Microbiome">
        <title>Successional dynamics and alternative stable states in a saline activated sludge microbial community over 9 years.</title>
        <authorList>
            <person name="Wang Y."/>
            <person name="Ye J."/>
            <person name="Ju F."/>
            <person name="Liu L."/>
            <person name="Boyd J.A."/>
            <person name="Deng Y."/>
            <person name="Parks D.H."/>
            <person name="Jiang X."/>
            <person name="Yin X."/>
            <person name="Woodcroft B.J."/>
            <person name="Tyson G.W."/>
            <person name="Hugenholtz P."/>
            <person name="Polz M.F."/>
            <person name="Zhang T."/>
        </authorList>
    </citation>
    <scope>NUCLEOTIDE SEQUENCE</scope>
    <source>
        <strain evidence="12">HKST-UBA01</strain>
    </source>
</reference>
<evidence type="ECO:0000256" key="4">
    <source>
        <dbReference type="ARBA" id="ARBA00016902"/>
    </source>
</evidence>
<evidence type="ECO:0000259" key="11">
    <source>
        <dbReference type="Pfam" id="PF05698"/>
    </source>
</evidence>
<feature type="domain" description="Trigger factor ribosome-binding bacterial" evidence="10">
    <location>
        <begin position="1"/>
        <end position="143"/>
    </location>
</feature>
<dbReference type="InterPro" id="IPR036611">
    <property type="entry name" value="Trigger_fac_ribosome-bd_sf"/>
</dbReference>
<dbReference type="InterPro" id="IPR046357">
    <property type="entry name" value="PPIase_dom_sf"/>
</dbReference>
<dbReference type="HAMAP" id="MF_00303">
    <property type="entry name" value="Trigger_factor_Tig"/>
    <property type="match status" value="1"/>
</dbReference>
<dbReference type="NCBIfam" id="TIGR00115">
    <property type="entry name" value="tig"/>
    <property type="match status" value="1"/>
</dbReference>
<dbReference type="PANTHER" id="PTHR30560">
    <property type="entry name" value="TRIGGER FACTOR CHAPERONE AND PEPTIDYL-PROLYL CIS/TRANS ISOMERASE"/>
    <property type="match status" value="1"/>
</dbReference>
<protein>
    <recommendedName>
        <fullName evidence="4 9">Trigger factor</fullName>
        <shortName evidence="9">TF</shortName>
        <ecNumber evidence="3 9">5.2.1.8</ecNumber>
    </recommendedName>
    <alternativeName>
        <fullName evidence="8 9">PPIase</fullName>
    </alternativeName>
</protein>
<evidence type="ECO:0000256" key="5">
    <source>
        <dbReference type="ARBA" id="ARBA00023110"/>
    </source>
</evidence>
<dbReference type="Gene3D" id="3.10.50.40">
    <property type="match status" value="1"/>
</dbReference>
<keyword evidence="7 9" id="KW-0413">Isomerase</keyword>
<evidence type="ECO:0000256" key="7">
    <source>
        <dbReference type="ARBA" id="ARBA00023235"/>
    </source>
</evidence>
<evidence type="ECO:0000256" key="3">
    <source>
        <dbReference type="ARBA" id="ARBA00013194"/>
    </source>
</evidence>
<dbReference type="GO" id="GO:0043022">
    <property type="term" value="F:ribosome binding"/>
    <property type="evidence" value="ECO:0007669"/>
    <property type="project" value="TreeGrafter"/>
</dbReference>
<sequence>MKSTVEEKGAWQKAIAITLEPEVVDARIDQMVSRYRKSAHFPGFRKGKAPAEMVRTAYWDRIEQDVLESLVPEAISDAINEHELKIATNPRVEDLHFHPGEELRFTAVVELWPELDPQGTDGVKVPEVIWQIDDEQIDEALASMQERGTTYEPVERPSAQNDVVEAWLQAADRSGKPLPTAKRQEMRLDAGGESLLPEFQTATIGIAEGERRVIEVSYPTDFQDRALAGQTRTFVLRAKKIYEKKVPTLDDAFAQGLGAPDLASLRAQIRSRMEEGEQEEAHKRTAEAIVDQILAQNAFDVPSGLVERSLSQGLARARKDDPQLDEENFRLSLTPRVVRMWKRRILLDSIARKEDLRVTDDELDTQLQEMAPAQDVARLRKRLQSSGELEGLRVELLDRKVLDALRSRASVETSQKARQRERQSNIILP</sequence>
<keyword evidence="9" id="KW-0132">Cell division</keyword>
<dbReference type="Proteomes" id="UP000697710">
    <property type="component" value="Unassembled WGS sequence"/>
</dbReference>
<comment type="similarity">
    <text evidence="2 9">Belongs to the FKBP-type PPIase family. Tig subfamily.</text>
</comment>
<comment type="caution">
    <text evidence="12">The sequence shown here is derived from an EMBL/GenBank/DDBJ whole genome shotgun (WGS) entry which is preliminary data.</text>
</comment>
<dbReference type="GO" id="GO:0015031">
    <property type="term" value="P:protein transport"/>
    <property type="evidence" value="ECO:0007669"/>
    <property type="project" value="UniProtKB-UniRule"/>
</dbReference>
<evidence type="ECO:0000256" key="9">
    <source>
        <dbReference type="HAMAP-Rule" id="MF_00303"/>
    </source>
</evidence>
<dbReference type="GO" id="GO:0043335">
    <property type="term" value="P:protein unfolding"/>
    <property type="evidence" value="ECO:0007669"/>
    <property type="project" value="TreeGrafter"/>
</dbReference>
<dbReference type="GO" id="GO:0003755">
    <property type="term" value="F:peptidyl-prolyl cis-trans isomerase activity"/>
    <property type="evidence" value="ECO:0007669"/>
    <property type="project" value="UniProtKB-UniRule"/>
</dbReference>
<dbReference type="PIRSF" id="PIRSF003095">
    <property type="entry name" value="Trigger_factor"/>
    <property type="match status" value="1"/>
</dbReference>
<reference evidence="12" key="1">
    <citation type="submission" date="2020-04" db="EMBL/GenBank/DDBJ databases">
        <authorList>
            <person name="Zhang T."/>
        </authorList>
    </citation>
    <scope>NUCLEOTIDE SEQUENCE</scope>
    <source>
        <strain evidence="12">HKST-UBA01</strain>
    </source>
</reference>
<dbReference type="InterPro" id="IPR005215">
    <property type="entry name" value="Trig_fac"/>
</dbReference>
<keyword evidence="6 9" id="KW-0143">Chaperone</keyword>
<comment type="domain">
    <text evidence="9">Consists of 3 domains; the N-terminus binds the ribosome, the middle domain has PPIase activity, while the C-terminus has intrinsic chaperone activity on its own.</text>
</comment>
<organism evidence="12 13">
    <name type="scientific">Eiseniibacteriota bacterium</name>
    <dbReference type="NCBI Taxonomy" id="2212470"/>
    <lineage>
        <taxon>Bacteria</taxon>
        <taxon>Candidatus Eiseniibacteriota</taxon>
    </lineage>
</organism>
<evidence type="ECO:0000259" key="10">
    <source>
        <dbReference type="Pfam" id="PF05697"/>
    </source>
</evidence>
<dbReference type="SUPFAM" id="SSF102735">
    <property type="entry name" value="Trigger factor ribosome-binding domain"/>
    <property type="match status" value="1"/>
</dbReference>
<comment type="subcellular location">
    <subcellularLocation>
        <location evidence="9">Cytoplasm</location>
    </subcellularLocation>
    <text evidence="9">About half TF is bound to the ribosome near the polypeptide exit tunnel while the other half is free in the cytoplasm.</text>
</comment>
<dbReference type="InterPro" id="IPR008880">
    <property type="entry name" value="Trigger_fac_C"/>
</dbReference>
<comment type="catalytic activity">
    <reaction evidence="1 9">
        <text>[protein]-peptidylproline (omega=180) = [protein]-peptidylproline (omega=0)</text>
        <dbReference type="Rhea" id="RHEA:16237"/>
        <dbReference type="Rhea" id="RHEA-COMP:10747"/>
        <dbReference type="Rhea" id="RHEA-COMP:10748"/>
        <dbReference type="ChEBI" id="CHEBI:83833"/>
        <dbReference type="ChEBI" id="CHEBI:83834"/>
        <dbReference type="EC" id="5.2.1.8"/>
    </reaction>
</comment>
<gene>
    <name evidence="9 12" type="primary">tig</name>
    <name evidence="12" type="ORF">KC729_02210</name>
</gene>
<comment type="function">
    <text evidence="9">Involved in protein export. Acts as a chaperone by maintaining the newly synthesized protein in an open conformation. Functions as a peptidyl-prolyl cis-trans isomerase.</text>
</comment>
<dbReference type="InterPro" id="IPR037041">
    <property type="entry name" value="Trigger_fac_C_sf"/>
</dbReference>
<dbReference type="GO" id="GO:0044183">
    <property type="term" value="F:protein folding chaperone"/>
    <property type="evidence" value="ECO:0007669"/>
    <property type="project" value="TreeGrafter"/>
</dbReference>
<keyword evidence="9" id="KW-0131">Cell cycle</keyword>
<evidence type="ECO:0000256" key="6">
    <source>
        <dbReference type="ARBA" id="ARBA00023186"/>
    </source>
</evidence>
<dbReference type="Pfam" id="PF05698">
    <property type="entry name" value="Trigger_C"/>
    <property type="match status" value="1"/>
</dbReference>
<dbReference type="AlphaFoldDB" id="A0A956LW90"/>
<keyword evidence="9" id="KW-0963">Cytoplasm</keyword>
<dbReference type="Gene3D" id="1.10.3120.10">
    <property type="entry name" value="Trigger factor, C-terminal domain"/>
    <property type="match status" value="1"/>
</dbReference>
<dbReference type="InterPro" id="IPR008881">
    <property type="entry name" value="Trigger_fac_ribosome-bd_bac"/>
</dbReference>
<evidence type="ECO:0000256" key="2">
    <source>
        <dbReference type="ARBA" id="ARBA00005464"/>
    </source>
</evidence>
<evidence type="ECO:0000256" key="1">
    <source>
        <dbReference type="ARBA" id="ARBA00000971"/>
    </source>
</evidence>
<accession>A0A956LW90</accession>